<keyword evidence="7" id="KW-1185">Reference proteome</keyword>
<dbReference type="OrthoDB" id="43744at2759"/>
<feature type="coiled-coil region" evidence="2">
    <location>
        <begin position="216"/>
        <end position="243"/>
    </location>
</feature>
<evidence type="ECO:0000313" key="6">
    <source>
        <dbReference type="EMBL" id="KJA25011.1"/>
    </source>
</evidence>
<dbReference type="STRING" id="945553.A0A0D2P8Q2"/>
<feature type="chain" id="PRO_5002248338" description="Acylamino-acid-releasing enzyme N-terminal domain-containing protein" evidence="4">
    <location>
        <begin position="24"/>
        <end position="919"/>
    </location>
</feature>
<dbReference type="AlphaFoldDB" id="A0A0D2P8Q2"/>
<sequence length="919" mass="100896">MPSPRPFPALGLLSGLRFLFVETWPEPLPASGSQTLLLDGALSRELIVLPRALGSTGRVKKSESTTSGLLDPPRATNRRSALPLEAPDMMVRMLPERRYSRRRRGKPARSGLNERRTVAEAYTRMLCSVIAYLRDDSERLLPQTGAELRPPLAVCPFNRTALRAMRKPTISLVFRYIPASSFVALLRSLIVMNDQTSYMDNPSLDDVYVEDKDSEREDHHREKMCLQETIQSLEQEVIKLQLLNNHLAVVRSGRGTFQVQPIIYFIPADMPQALFPHELAFKHMGTLIPRLRTEASKMKRKNKGLCASADPETSTTTLGNDQNLVVAEAAAGSPPTDAVKYLRLAGAAALRTGKACPMLRRRTAWLLAGARKDGKSRNTDSDLVYQIAATKCTYASGQQEVDDIYLKPAVAPANLLGSVDSNSKEIIVPPAERRSKPLLHLSSPPTHHVTSLWNASIKIHQALRNSKFEVRSSRAPGPVRISRAGPHAPGIMQCTHSSRAATTASRRAQVPASREKRQLLWARALVRAYLKNMNDVNMSLHTQLAEIPVPLSAQFISPHNAEPTVVQPLTAQLHDIDIVAQTTSCSGCKTATLRNVQGSGGETSRVVEVWNRGQLEVSLNVTEHHGDFYTDDFVGSLAFSPSEASIPYKAEGNLPESKDPYQFILLQSRLWWGLRRQKTAQDVRAALAGPICGGRMLGIKGCFNRPEGIWRLRVPAFENLENNEKTAPAAVDVAAAHKLTAVHSSWLPPQLFDVVRIGSCSGRCRRRTAQRLSMNACRLVSSILVASRWGSRTTVIRISADGGAVQELTPSDNNLYSWAVLTTDGHSRVVCSCSSLGVPPEIVLGAFDATGGVTWTVIDRPMLPEIVSKASFTIRTSIVQIPGRPLVEMLLIQGEATKGIEAPPPCITGAGRIPEQYEH</sequence>
<name>A0A0D2P8Q2_HYPSF</name>
<organism evidence="6 7">
    <name type="scientific">Hypholoma sublateritium (strain FD-334 SS-4)</name>
    <dbReference type="NCBI Taxonomy" id="945553"/>
    <lineage>
        <taxon>Eukaryota</taxon>
        <taxon>Fungi</taxon>
        <taxon>Dikarya</taxon>
        <taxon>Basidiomycota</taxon>
        <taxon>Agaricomycotina</taxon>
        <taxon>Agaricomycetes</taxon>
        <taxon>Agaricomycetidae</taxon>
        <taxon>Agaricales</taxon>
        <taxon>Agaricineae</taxon>
        <taxon>Strophariaceae</taxon>
        <taxon>Hypholoma</taxon>
    </lineage>
</organism>
<reference evidence="7" key="1">
    <citation type="submission" date="2014-04" db="EMBL/GenBank/DDBJ databases">
        <title>Evolutionary Origins and Diversification of the Mycorrhizal Mutualists.</title>
        <authorList>
            <consortium name="DOE Joint Genome Institute"/>
            <consortium name="Mycorrhizal Genomics Consortium"/>
            <person name="Kohler A."/>
            <person name="Kuo A."/>
            <person name="Nagy L.G."/>
            <person name="Floudas D."/>
            <person name="Copeland A."/>
            <person name="Barry K.W."/>
            <person name="Cichocki N."/>
            <person name="Veneault-Fourrey C."/>
            <person name="LaButti K."/>
            <person name="Lindquist E.A."/>
            <person name="Lipzen A."/>
            <person name="Lundell T."/>
            <person name="Morin E."/>
            <person name="Murat C."/>
            <person name="Riley R."/>
            <person name="Ohm R."/>
            <person name="Sun H."/>
            <person name="Tunlid A."/>
            <person name="Henrissat B."/>
            <person name="Grigoriev I.V."/>
            <person name="Hibbett D.S."/>
            <person name="Martin F."/>
        </authorList>
    </citation>
    <scope>NUCLEOTIDE SEQUENCE [LARGE SCALE GENOMIC DNA]</scope>
    <source>
        <strain evidence="7">FD-334 SS-4</strain>
    </source>
</reference>
<feature type="region of interest" description="Disordered" evidence="3">
    <location>
        <begin position="57"/>
        <end position="80"/>
    </location>
</feature>
<feature type="domain" description="Acylamino-acid-releasing enzyme N-terminal" evidence="5">
    <location>
        <begin position="577"/>
        <end position="655"/>
    </location>
</feature>
<keyword evidence="2" id="KW-0175">Coiled coil</keyword>
<dbReference type="EMBL" id="KN817534">
    <property type="protein sequence ID" value="KJA25011.1"/>
    <property type="molecule type" value="Genomic_DNA"/>
</dbReference>
<dbReference type="InterPro" id="IPR045550">
    <property type="entry name" value="AARE_N"/>
</dbReference>
<dbReference type="Proteomes" id="UP000054270">
    <property type="component" value="Unassembled WGS sequence"/>
</dbReference>
<evidence type="ECO:0000256" key="4">
    <source>
        <dbReference type="SAM" id="SignalP"/>
    </source>
</evidence>
<keyword evidence="4" id="KW-0732">Signal</keyword>
<evidence type="ECO:0000256" key="1">
    <source>
        <dbReference type="ARBA" id="ARBA00010040"/>
    </source>
</evidence>
<gene>
    <name evidence="6" type="ORF">HYPSUDRAFT_200247</name>
</gene>
<evidence type="ECO:0000259" key="5">
    <source>
        <dbReference type="Pfam" id="PF19283"/>
    </source>
</evidence>
<evidence type="ECO:0000256" key="2">
    <source>
        <dbReference type="SAM" id="Coils"/>
    </source>
</evidence>
<accession>A0A0D2P8Q2</accession>
<protein>
    <recommendedName>
        <fullName evidence="5">Acylamino-acid-releasing enzyme N-terminal domain-containing protein</fullName>
    </recommendedName>
</protein>
<proteinExistence type="inferred from homology"/>
<comment type="similarity">
    <text evidence="1">Belongs to the peptidase S9C family.</text>
</comment>
<feature type="domain" description="Acylamino-acid-releasing enzyme N-terminal" evidence="5">
    <location>
        <begin position="782"/>
        <end position="848"/>
    </location>
</feature>
<evidence type="ECO:0000313" key="7">
    <source>
        <dbReference type="Proteomes" id="UP000054270"/>
    </source>
</evidence>
<evidence type="ECO:0000256" key="3">
    <source>
        <dbReference type="SAM" id="MobiDB-lite"/>
    </source>
</evidence>
<dbReference type="Pfam" id="PF19283">
    <property type="entry name" value="APEH_N"/>
    <property type="match status" value="2"/>
</dbReference>
<feature type="signal peptide" evidence="4">
    <location>
        <begin position="1"/>
        <end position="23"/>
    </location>
</feature>